<reference evidence="1" key="1">
    <citation type="thesis" date="2020" institute="ProQuest LLC" country="789 East Eisenhower Parkway, Ann Arbor, MI, USA">
        <title>Comparative Genomics and Chromosome Evolution.</title>
        <authorList>
            <person name="Mudd A.B."/>
        </authorList>
    </citation>
    <scope>NUCLEOTIDE SEQUENCE</scope>
    <source>
        <strain evidence="1">1538</strain>
        <tissue evidence="1">Blood</tissue>
    </source>
</reference>
<evidence type="ECO:0000313" key="2">
    <source>
        <dbReference type="Proteomes" id="UP001181693"/>
    </source>
</evidence>
<sequence>MLHTCVLFGTADTDQSAASFKFLSCTWVITSGILKAAADNQSSLVTLITQVTLLLLECKFFPLGTRFQLLNITFLEGKHTFTFVSAILLQKHNMHTRISRPVVFK</sequence>
<dbReference type="Proteomes" id="UP001181693">
    <property type="component" value="Unassembled WGS sequence"/>
</dbReference>
<gene>
    <name evidence="1" type="ORF">GDO54_002399</name>
</gene>
<proteinExistence type="predicted"/>
<accession>A0AAV2ZL07</accession>
<dbReference type="AlphaFoldDB" id="A0AAV2ZL07"/>
<keyword evidence="2" id="KW-1185">Reference proteome</keyword>
<protein>
    <submittedName>
        <fullName evidence="1">Uncharacterized protein</fullName>
    </submittedName>
</protein>
<dbReference type="EMBL" id="DYDO01000010">
    <property type="protein sequence ID" value="DBA16871.1"/>
    <property type="molecule type" value="Genomic_DNA"/>
</dbReference>
<organism evidence="1 2">
    <name type="scientific">Pyxicephalus adspersus</name>
    <name type="common">African bullfrog</name>
    <dbReference type="NCBI Taxonomy" id="30357"/>
    <lineage>
        <taxon>Eukaryota</taxon>
        <taxon>Metazoa</taxon>
        <taxon>Chordata</taxon>
        <taxon>Craniata</taxon>
        <taxon>Vertebrata</taxon>
        <taxon>Euteleostomi</taxon>
        <taxon>Amphibia</taxon>
        <taxon>Batrachia</taxon>
        <taxon>Anura</taxon>
        <taxon>Neobatrachia</taxon>
        <taxon>Ranoidea</taxon>
        <taxon>Pyxicephalidae</taxon>
        <taxon>Pyxicephalinae</taxon>
        <taxon>Pyxicephalus</taxon>
    </lineage>
</organism>
<comment type="caution">
    <text evidence="1">The sequence shown here is derived from an EMBL/GenBank/DDBJ whole genome shotgun (WGS) entry which is preliminary data.</text>
</comment>
<name>A0AAV2ZL07_PYXAD</name>
<evidence type="ECO:0000313" key="1">
    <source>
        <dbReference type="EMBL" id="DBA16871.1"/>
    </source>
</evidence>